<proteinExistence type="predicted"/>
<keyword evidence="5" id="KW-1185">Reference proteome</keyword>
<dbReference type="InterPro" id="IPR000182">
    <property type="entry name" value="GNAT_dom"/>
</dbReference>
<evidence type="ECO:0000259" key="3">
    <source>
        <dbReference type="PROSITE" id="PS51186"/>
    </source>
</evidence>
<dbReference type="PANTHER" id="PTHR43877">
    <property type="entry name" value="AMINOALKYLPHOSPHONATE N-ACETYLTRANSFERASE-RELATED-RELATED"/>
    <property type="match status" value="1"/>
</dbReference>
<sequence>MIRRAVPDDAPALAAMLRALNDEPGLQPGLITPDRVARDLIGDARCVVLVACLDGHAAGLATAHPSYDSGHSRWGLFLNDLYVVPEARRHGMGRALVAAMAAEALASGGSFLWWNADEGDETALAFHRRLGAETALVTDFILAGESLARMARSA</sequence>
<dbReference type="GO" id="GO:0016747">
    <property type="term" value="F:acyltransferase activity, transferring groups other than amino-acyl groups"/>
    <property type="evidence" value="ECO:0007669"/>
    <property type="project" value="InterPro"/>
</dbReference>
<organism evidence="4 5">
    <name type="scientific">Siccirubricoccus deserti</name>
    <dbReference type="NCBI Taxonomy" id="2013562"/>
    <lineage>
        <taxon>Bacteria</taxon>
        <taxon>Pseudomonadati</taxon>
        <taxon>Pseudomonadota</taxon>
        <taxon>Alphaproteobacteria</taxon>
        <taxon>Acetobacterales</taxon>
        <taxon>Roseomonadaceae</taxon>
        <taxon>Siccirubricoccus</taxon>
    </lineage>
</organism>
<evidence type="ECO:0000313" key="5">
    <source>
        <dbReference type="Proteomes" id="UP000600101"/>
    </source>
</evidence>
<dbReference type="Proteomes" id="UP000600101">
    <property type="component" value="Unassembled WGS sequence"/>
</dbReference>
<keyword evidence="2" id="KW-0012">Acyltransferase</keyword>
<dbReference type="AlphaFoldDB" id="A0A9X0QZI5"/>
<dbReference type="PROSITE" id="PS51186">
    <property type="entry name" value="GNAT"/>
    <property type="match status" value="1"/>
</dbReference>
<dbReference type="Pfam" id="PF00583">
    <property type="entry name" value="Acetyltransf_1"/>
    <property type="match status" value="1"/>
</dbReference>
<dbReference type="CDD" id="cd04301">
    <property type="entry name" value="NAT_SF"/>
    <property type="match status" value="1"/>
</dbReference>
<reference evidence="4" key="1">
    <citation type="submission" date="2020-08" db="EMBL/GenBank/DDBJ databases">
        <authorList>
            <person name="Hu Y."/>
            <person name="Nguyen S.V."/>
            <person name="Li F."/>
            <person name="Fanning S."/>
        </authorList>
    </citation>
    <scope>NUCLEOTIDE SEQUENCE</scope>
    <source>
        <strain evidence="4">SYSU D8009</strain>
    </source>
</reference>
<dbReference type="EMBL" id="JACOMF010000011">
    <property type="protein sequence ID" value="MBC4015922.1"/>
    <property type="molecule type" value="Genomic_DNA"/>
</dbReference>
<evidence type="ECO:0000256" key="2">
    <source>
        <dbReference type="ARBA" id="ARBA00023315"/>
    </source>
</evidence>
<dbReference type="InterPro" id="IPR050832">
    <property type="entry name" value="Bact_Acetyltransf"/>
</dbReference>
<dbReference type="Gene3D" id="3.40.630.30">
    <property type="match status" value="1"/>
</dbReference>
<dbReference type="InterPro" id="IPR016181">
    <property type="entry name" value="Acyl_CoA_acyltransferase"/>
</dbReference>
<name>A0A9X0QZI5_9PROT</name>
<dbReference type="RefSeq" id="WP_186770698.1">
    <property type="nucleotide sequence ID" value="NZ_JACOMF010000011.1"/>
</dbReference>
<evidence type="ECO:0000256" key="1">
    <source>
        <dbReference type="ARBA" id="ARBA00022679"/>
    </source>
</evidence>
<keyword evidence="1" id="KW-0808">Transferase</keyword>
<feature type="domain" description="N-acetyltransferase" evidence="3">
    <location>
        <begin position="1"/>
        <end position="154"/>
    </location>
</feature>
<protein>
    <submittedName>
        <fullName evidence="4">GNAT family N-acetyltransferase</fullName>
    </submittedName>
</protein>
<evidence type="ECO:0000313" key="4">
    <source>
        <dbReference type="EMBL" id="MBC4015922.1"/>
    </source>
</evidence>
<accession>A0A9X0QZI5</accession>
<gene>
    <name evidence="4" type="ORF">H7965_11370</name>
</gene>
<comment type="caution">
    <text evidence="4">The sequence shown here is derived from an EMBL/GenBank/DDBJ whole genome shotgun (WGS) entry which is preliminary data.</text>
</comment>
<dbReference type="SUPFAM" id="SSF55729">
    <property type="entry name" value="Acyl-CoA N-acyltransferases (Nat)"/>
    <property type="match status" value="1"/>
</dbReference>